<organism evidence="6">
    <name type="scientific">marine sediment metagenome</name>
    <dbReference type="NCBI Taxonomy" id="412755"/>
    <lineage>
        <taxon>unclassified sequences</taxon>
        <taxon>metagenomes</taxon>
        <taxon>ecological metagenomes</taxon>
    </lineage>
</organism>
<dbReference type="AlphaFoldDB" id="A0A0F9FGH6"/>
<protein>
    <recommendedName>
        <fullName evidence="5">RecA family profile 1 domain-containing protein</fullName>
    </recommendedName>
</protein>
<dbReference type="GO" id="GO:0140664">
    <property type="term" value="F:ATP-dependent DNA damage sensor activity"/>
    <property type="evidence" value="ECO:0007669"/>
    <property type="project" value="InterPro"/>
</dbReference>
<feature type="domain" description="RecA family profile 1" evidence="5">
    <location>
        <begin position="24"/>
        <end position="171"/>
    </location>
</feature>
<reference evidence="6" key="1">
    <citation type="journal article" date="2015" name="Nature">
        <title>Complex archaea that bridge the gap between prokaryotes and eukaryotes.</title>
        <authorList>
            <person name="Spang A."/>
            <person name="Saw J.H."/>
            <person name="Jorgensen S.L."/>
            <person name="Zaremba-Niedzwiedzka K."/>
            <person name="Martijn J."/>
            <person name="Lind A.E."/>
            <person name="van Eijk R."/>
            <person name="Schleper C."/>
            <person name="Guy L."/>
            <person name="Ettema T.J."/>
        </authorList>
    </citation>
    <scope>NUCLEOTIDE SEQUENCE</scope>
</reference>
<dbReference type="PANTHER" id="PTHR45900">
    <property type="entry name" value="RECA"/>
    <property type="match status" value="1"/>
</dbReference>
<comment type="similarity">
    <text evidence="1">Belongs to the RecA family.</text>
</comment>
<evidence type="ECO:0000313" key="6">
    <source>
        <dbReference type="EMBL" id="KKL77556.1"/>
    </source>
</evidence>
<dbReference type="InterPro" id="IPR027417">
    <property type="entry name" value="P-loop_NTPase"/>
</dbReference>
<dbReference type="InterPro" id="IPR049428">
    <property type="entry name" value="RecA-like_N"/>
</dbReference>
<dbReference type="GO" id="GO:0006310">
    <property type="term" value="P:DNA recombination"/>
    <property type="evidence" value="ECO:0007669"/>
    <property type="project" value="UniProtKB-KW"/>
</dbReference>
<dbReference type="GO" id="GO:0006281">
    <property type="term" value="P:DNA repair"/>
    <property type="evidence" value="ECO:0007669"/>
    <property type="project" value="InterPro"/>
</dbReference>
<gene>
    <name evidence="6" type="ORF">LCGC14_2033750</name>
</gene>
<dbReference type="Gene3D" id="3.40.50.300">
    <property type="entry name" value="P-loop containing nucleotide triphosphate hydrolases"/>
    <property type="match status" value="1"/>
</dbReference>
<dbReference type="PROSITE" id="PS50162">
    <property type="entry name" value="RECA_2"/>
    <property type="match status" value="1"/>
</dbReference>
<evidence type="ECO:0000256" key="4">
    <source>
        <dbReference type="ARBA" id="ARBA00023172"/>
    </source>
</evidence>
<dbReference type="GO" id="GO:0005524">
    <property type="term" value="F:ATP binding"/>
    <property type="evidence" value="ECO:0007669"/>
    <property type="project" value="UniProtKB-KW"/>
</dbReference>
<keyword evidence="3" id="KW-0067">ATP-binding</keyword>
<accession>A0A0F9FGH6</accession>
<dbReference type="PANTHER" id="PTHR45900:SF1">
    <property type="entry name" value="MITOCHONDRIAL DNA REPAIR PROTEIN RECA HOMOLOG-RELATED"/>
    <property type="match status" value="1"/>
</dbReference>
<dbReference type="InterPro" id="IPR020588">
    <property type="entry name" value="RecA_ATP-bd"/>
</dbReference>
<name>A0A0F9FGH6_9ZZZZ</name>
<dbReference type="Pfam" id="PF00154">
    <property type="entry name" value="RecA_N"/>
    <property type="match status" value="1"/>
</dbReference>
<dbReference type="GO" id="GO:0005829">
    <property type="term" value="C:cytosol"/>
    <property type="evidence" value="ECO:0007669"/>
    <property type="project" value="TreeGrafter"/>
</dbReference>
<feature type="non-terminal residue" evidence="6">
    <location>
        <position position="171"/>
    </location>
</feature>
<sequence>MDFLAKIEKEFGDDIFSRDELNDKVDVISTGSLSLDVSTGIGGIPKGRITTIYGAESSSKTSICLEITKNALKKGNKVLYIDLEQTLDYNYMRSIVGDFDITDVPLAQPESAEIGLKIAEATIKGHSKLKIEPGRFGVIIVDSVGAFISKKELDKALDDSTYAATAVLLTQ</sequence>
<dbReference type="InterPro" id="IPR013765">
    <property type="entry name" value="DNA_recomb/repair_RecA"/>
</dbReference>
<dbReference type="SUPFAM" id="SSF52540">
    <property type="entry name" value="P-loop containing nucleoside triphosphate hydrolases"/>
    <property type="match status" value="1"/>
</dbReference>
<evidence type="ECO:0000256" key="1">
    <source>
        <dbReference type="ARBA" id="ARBA00009391"/>
    </source>
</evidence>
<comment type="caution">
    <text evidence="6">The sequence shown here is derived from an EMBL/GenBank/DDBJ whole genome shotgun (WGS) entry which is preliminary data.</text>
</comment>
<evidence type="ECO:0000256" key="2">
    <source>
        <dbReference type="ARBA" id="ARBA00022741"/>
    </source>
</evidence>
<dbReference type="EMBL" id="LAZR01023718">
    <property type="protein sequence ID" value="KKL77556.1"/>
    <property type="molecule type" value="Genomic_DNA"/>
</dbReference>
<keyword evidence="4" id="KW-0233">DNA recombination</keyword>
<proteinExistence type="inferred from homology"/>
<keyword evidence="2" id="KW-0547">Nucleotide-binding</keyword>
<evidence type="ECO:0000256" key="3">
    <source>
        <dbReference type="ARBA" id="ARBA00022840"/>
    </source>
</evidence>
<evidence type="ECO:0000259" key="5">
    <source>
        <dbReference type="PROSITE" id="PS50162"/>
    </source>
</evidence>
<dbReference type="GO" id="GO:0003697">
    <property type="term" value="F:single-stranded DNA binding"/>
    <property type="evidence" value="ECO:0007669"/>
    <property type="project" value="InterPro"/>
</dbReference>